<evidence type="ECO:0000256" key="4">
    <source>
        <dbReference type="ARBA" id="ARBA00022989"/>
    </source>
</evidence>
<dbReference type="eggNOG" id="arCOG02245">
    <property type="taxonomic scope" value="Archaea"/>
</dbReference>
<feature type="transmembrane region" description="Helical" evidence="6">
    <location>
        <begin position="6"/>
        <end position="21"/>
    </location>
</feature>
<dbReference type="EMBL" id="CP002792">
    <property type="protein sequence ID" value="AEH07401.1"/>
    <property type="molecule type" value="Genomic_DNA"/>
</dbReference>
<dbReference type="NCBIfam" id="TIGR00297">
    <property type="entry name" value="TIGR00297 family protein"/>
    <property type="match status" value="1"/>
</dbReference>
<evidence type="ECO:0008006" key="9">
    <source>
        <dbReference type="Google" id="ProtNLM"/>
    </source>
</evidence>
<protein>
    <recommendedName>
        <fullName evidence="9">TIGR00297 family protein</fullName>
    </recommendedName>
</protein>
<evidence type="ECO:0000313" key="7">
    <source>
        <dbReference type="EMBL" id="AEH07401.1"/>
    </source>
</evidence>
<proteinExistence type="inferred from homology"/>
<organism evidence="7 8">
    <name type="scientific">Methanothermococcus okinawensis (strain DSM 14208 / JCM 11175 / IH1)</name>
    <dbReference type="NCBI Taxonomy" id="647113"/>
    <lineage>
        <taxon>Archaea</taxon>
        <taxon>Methanobacteriati</taxon>
        <taxon>Methanobacteriota</taxon>
        <taxon>Methanomada group</taxon>
        <taxon>Methanococci</taxon>
        <taxon>Methanococcales</taxon>
        <taxon>Methanococcaceae</taxon>
        <taxon>Methanothermococcus</taxon>
    </lineage>
</organism>
<dbReference type="PANTHER" id="PTHR13353:SF5">
    <property type="entry name" value="TRANSMEMBRANE PROTEIN 19"/>
    <property type="match status" value="1"/>
</dbReference>
<sequence length="237" mass="25648">MDIYIKFVTSLIVILILAYITKKKGFLDNCGILCSSIMAFIILMGTNINWLIVMVCFLVFGSLVSKVGYSKKYSMGMGECKRTVKNVLANGALAVIIILFYIFGIIDYNMALFGYIGSIAAATSDTFSSELGVLSDETPRLITTLEKVERGTDGGISLYGTLAGILGAFLIGIISGILFNNYNLIWVGTISGIVGNLSDSLFGALLERRGIFNNEHVNITCTLMGSLCAITLYLTMT</sequence>
<dbReference type="InterPro" id="IPR002794">
    <property type="entry name" value="DUF92_TMEM19"/>
</dbReference>
<dbReference type="Pfam" id="PF01940">
    <property type="entry name" value="DUF92"/>
    <property type="match status" value="1"/>
</dbReference>
<evidence type="ECO:0000256" key="2">
    <source>
        <dbReference type="ARBA" id="ARBA00009012"/>
    </source>
</evidence>
<dbReference type="GeneID" id="10773593"/>
<feature type="transmembrane region" description="Helical" evidence="6">
    <location>
        <begin position="50"/>
        <end position="67"/>
    </location>
</feature>
<dbReference type="AlphaFoldDB" id="F8AK34"/>
<dbReference type="KEGG" id="mok:Metok_1436"/>
<accession>F8AK34</accession>
<evidence type="ECO:0000256" key="6">
    <source>
        <dbReference type="SAM" id="Phobius"/>
    </source>
</evidence>
<evidence type="ECO:0000313" key="8">
    <source>
        <dbReference type="Proteomes" id="UP000009296"/>
    </source>
</evidence>
<dbReference type="GO" id="GO:0016020">
    <property type="term" value="C:membrane"/>
    <property type="evidence" value="ECO:0007669"/>
    <property type="project" value="UniProtKB-SubCell"/>
</dbReference>
<dbReference type="HOGENOM" id="CLU_036918_2_2_2"/>
<reference evidence="7" key="1">
    <citation type="submission" date="2011-05" db="EMBL/GenBank/DDBJ databases">
        <title>Complete sequence of chromosome of Methanothermococcus okinawensis IH1.</title>
        <authorList>
            <consortium name="US DOE Joint Genome Institute"/>
            <person name="Lucas S."/>
            <person name="Han J."/>
            <person name="Lapidus A."/>
            <person name="Cheng J.-F."/>
            <person name="Goodwin L."/>
            <person name="Pitluck S."/>
            <person name="Peters L."/>
            <person name="Mikhailova N."/>
            <person name="Held B."/>
            <person name="Han C."/>
            <person name="Tapia R."/>
            <person name="Land M."/>
            <person name="Hauser L."/>
            <person name="Kyrpides N."/>
            <person name="Ivanova N."/>
            <person name="Pagani I."/>
            <person name="Sieprawska-Lupa M."/>
            <person name="Takai K."/>
            <person name="Miyazaki J."/>
            <person name="Whitman W."/>
            <person name="Woyke T."/>
        </authorList>
    </citation>
    <scope>NUCLEOTIDE SEQUENCE [LARGE SCALE GENOMIC DNA]</scope>
    <source>
        <strain evidence="7">IH1</strain>
    </source>
</reference>
<dbReference type="STRING" id="647113.Metok_1436"/>
<comment type="subcellular location">
    <subcellularLocation>
        <location evidence="1">Membrane</location>
        <topology evidence="1">Multi-pass membrane protein</topology>
    </subcellularLocation>
</comment>
<comment type="similarity">
    <text evidence="2">Belongs to the TMEM19 family.</text>
</comment>
<keyword evidence="4 6" id="KW-1133">Transmembrane helix</keyword>
<dbReference type="PANTHER" id="PTHR13353">
    <property type="entry name" value="TRANSMEMBRANE PROTEIN 19"/>
    <property type="match status" value="1"/>
</dbReference>
<dbReference type="Proteomes" id="UP000009296">
    <property type="component" value="Chromosome"/>
</dbReference>
<evidence type="ECO:0000256" key="5">
    <source>
        <dbReference type="ARBA" id="ARBA00023136"/>
    </source>
</evidence>
<dbReference type="OrthoDB" id="28948at2157"/>
<gene>
    <name evidence="7" type="ordered locus">Metok_1436</name>
</gene>
<feature type="transmembrane region" description="Helical" evidence="6">
    <location>
        <begin position="87"/>
        <end position="106"/>
    </location>
</feature>
<dbReference type="RefSeq" id="WP_013867583.1">
    <property type="nucleotide sequence ID" value="NC_015636.1"/>
</dbReference>
<feature type="transmembrane region" description="Helical" evidence="6">
    <location>
        <begin position="184"/>
        <end position="205"/>
    </location>
</feature>
<evidence type="ECO:0000256" key="3">
    <source>
        <dbReference type="ARBA" id="ARBA00022692"/>
    </source>
</evidence>
<keyword evidence="5 6" id="KW-0472">Membrane</keyword>
<feature type="transmembrane region" description="Helical" evidence="6">
    <location>
        <begin position="156"/>
        <end position="178"/>
    </location>
</feature>
<name>F8AK34_METOI</name>
<feature type="transmembrane region" description="Helical" evidence="6">
    <location>
        <begin position="217"/>
        <end position="236"/>
    </location>
</feature>
<keyword evidence="8" id="KW-1185">Reference proteome</keyword>
<keyword evidence="3 6" id="KW-0812">Transmembrane</keyword>
<evidence type="ECO:0000256" key="1">
    <source>
        <dbReference type="ARBA" id="ARBA00004141"/>
    </source>
</evidence>